<gene>
    <name evidence="1" type="ORF">BCM40_08275</name>
</gene>
<dbReference type="EMBL" id="CP016543">
    <property type="protein sequence ID" value="ANU23368.1"/>
    <property type="molecule type" value="Genomic_DNA"/>
</dbReference>
<protein>
    <recommendedName>
        <fullName evidence="3">Cysteine-rich CPCC domain-containing protein</fullName>
    </recommendedName>
</protein>
<evidence type="ECO:0000313" key="1">
    <source>
        <dbReference type="EMBL" id="ANU23368.1"/>
    </source>
</evidence>
<dbReference type="Proteomes" id="UP000092495">
    <property type="component" value="Chromosome"/>
</dbReference>
<proteinExistence type="predicted"/>
<evidence type="ECO:0008006" key="3">
    <source>
        <dbReference type="Google" id="ProtNLM"/>
    </source>
</evidence>
<evidence type="ECO:0000313" key="2">
    <source>
        <dbReference type="Proteomes" id="UP000092495"/>
    </source>
</evidence>
<dbReference type="AlphaFoldDB" id="A0A1C7EHV0"/>
<organism evidence="1 2">
    <name type="scientific">Planococcus donghaensis</name>
    <dbReference type="NCBI Taxonomy" id="414778"/>
    <lineage>
        <taxon>Bacteria</taxon>
        <taxon>Bacillati</taxon>
        <taxon>Bacillota</taxon>
        <taxon>Bacilli</taxon>
        <taxon>Bacillales</taxon>
        <taxon>Caryophanaceae</taxon>
        <taxon>Planococcus</taxon>
    </lineage>
</organism>
<name>A0A1C7EHV0_9BACL</name>
<dbReference type="KEGG" id="pdg:BCM40_08275"/>
<sequence>MFFCKKTFVCLVCGYDRLPGPLYNDEGIPNVSLICYCCGFQPGYDDDELRYTLESYRTEWVESGANWFTEKEKPEKWDLQEQIKNIRV</sequence>
<reference evidence="1" key="1">
    <citation type="submission" date="2016-10" db="EMBL/GenBank/DDBJ databases">
        <authorList>
            <person name="See-Too W.S."/>
        </authorList>
    </citation>
    <scope>NUCLEOTIDE SEQUENCE</scope>
    <source>
        <strain evidence="1">DSM 22276</strain>
    </source>
</reference>
<keyword evidence="2" id="KW-1185">Reference proteome</keyword>
<dbReference type="STRING" id="414778.BCM40_08275"/>
<accession>A0A1C7EHV0</accession>